<evidence type="ECO:0000313" key="4">
    <source>
        <dbReference type="Proteomes" id="UP001195483"/>
    </source>
</evidence>
<proteinExistence type="predicted"/>
<reference evidence="3" key="1">
    <citation type="journal article" date="2021" name="Genome Biol. Evol.">
        <title>A High-Quality Reference Genome for a Parasitic Bivalve with Doubly Uniparental Inheritance (Bivalvia: Unionida).</title>
        <authorList>
            <person name="Smith C.H."/>
        </authorList>
    </citation>
    <scope>NUCLEOTIDE SEQUENCE</scope>
    <source>
        <strain evidence="3">CHS0354</strain>
    </source>
</reference>
<name>A0AAE0VGS3_9BIVA</name>
<organism evidence="3 4">
    <name type="scientific">Potamilus streckersoni</name>
    <dbReference type="NCBI Taxonomy" id="2493646"/>
    <lineage>
        <taxon>Eukaryota</taxon>
        <taxon>Metazoa</taxon>
        <taxon>Spiralia</taxon>
        <taxon>Lophotrochozoa</taxon>
        <taxon>Mollusca</taxon>
        <taxon>Bivalvia</taxon>
        <taxon>Autobranchia</taxon>
        <taxon>Heteroconchia</taxon>
        <taxon>Palaeoheterodonta</taxon>
        <taxon>Unionida</taxon>
        <taxon>Unionoidea</taxon>
        <taxon>Unionidae</taxon>
        <taxon>Ambleminae</taxon>
        <taxon>Lampsilini</taxon>
        <taxon>Potamilus</taxon>
    </lineage>
</organism>
<reference evidence="3" key="2">
    <citation type="journal article" date="2021" name="Genome Biol. Evol.">
        <title>Developing a high-quality reference genome for a parasitic bivalve with doubly uniparental inheritance (Bivalvia: Unionida).</title>
        <authorList>
            <person name="Smith C.H."/>
        </authorList>
    </citation>
    <scope>NUCLEOTIDE SEQUENCE</scope>
    <source>
        <strain evidence="3">CHS0354</strain>
        <tissue evidence="3">Mantle</tissue>
    </source>
</reference>
<reference evidence="3" key="3">
    <citation type="submission" date="2023-05" db="EMBL/GenBank/DDBJ databases">
        <authorList>
            <person name="Smith C.H."/>
        </authorList>
    </citation>
    <scope>NUCLEOTIDE SEQUENCE</scope>
    <source>
        <strain evidence="3">CHS0354</strain>
        <tissue evidence="3">Mantle</tissue>
    </source>
</reference>
<dbReference type="InterPro" id="IPR010839">
    <property type="entry name" value="AtuA_N"/>
</dbReference>
<feature type="domain" description="AtuA-like ferredoxin-fold" evidence="2">
    <location>
        <begin position="534"/>
        <end position="639"/>
    </location>
</feature>
<evidence type="ECO:0000313" key="3">
    <source>
        <dbReference type="EMBL" id="KAK3577051.1"/>
    </source>
</evidence>
<dbReference type="Pfam" id="PF07287">
    <property type="entry name" value="AtuA"/>
    <property type="match status" value="1"/>
</dbReference>
<dbReference type="EMBL" id="JAEAOA010000257">
    <property type="protein sequence ID" value="KAK3577051.1"/>
    <property type="molecule type" value="Genomic_DNA"/>
</dbReference>
<accession>A0AAE0VGS3</accession>
<protein>
    <recommendedName>
        <fullName evidence="5">Terpene utilization protein AtuA</fullName>
    </recommendedName>
</protein>
<comment type="caution">
    <text evidence="3">The sequence shown here is derived from an EMBL/GenBank/DDBJ whole genome shotgun (WGS) entry which is preliminary data.</text>
</comment>
<sequence>MASRVFVRLQSRDVLKLSRHLLPFRICGSHPKWRSYSQILPGQSVKVGCASGFWGDTAIAAPQLIYGAKLDYLVFDYLSEITMSLLTAAKSKQSDMGYAPDFIQVAMAPFIKDIKKRGLRIISNAGGVNPLSCAAALREVCDSEDIKMNIAVITGDDLLKQVNDVEKMRLTEMSSGQPFPKNAHSMNAYLGAGPIARALDLGADVVITGRCVDSAIVLGPLLHAFHWKMDDFDKLASASLAGHLVECGPQVCGGIFTDWDKIDNWADIGFPIVEVGSDGNFILYKPLKTGGLISKATVSEQLVYELEDPSHYFLPDVVCDFTNVKISEVKGHDGGLVYVSGARGNPPAGKFKVSATYADGFRATAVAVVAGPRSKAKAEKTAEQIIKRCRKIFNQLGLQDFSKVHIEVLGSEHMYGANSRVHEDVREAVLWLAVHHTQRKALEFFAREVAPAGTGMGPGLTTVVGGRPRVSPVLKLFSFLYPKQNIKVQIYMNGEFVEDYIPPQQPTAEYSNKGRVQEETVFKEPLPTGPHTFRLEELAYTRSGDKGNTANIGVIARHPDILPYLQQALTAKAVDAYFAHLFENRLGSVESRIQRFDIPGIHAMNFVLYNSLGGGGVASLRSDPQGKALGQMLLDFEIKNLPNLVALLGHR</sequence>
<dbReference type="Pfam" id="PF23544">
    <property type="entry name" value="AtuA_ferredoxin"/>
    <property type="match status" value="1"/>
</dbReference>
<keyword evidence="4" id="KW-1185">Reference proteome</keyword>
<dbReference type="InterPro" id="IPR056362">
    <property type="entry name" value="AtuA-like_ferredoxin_dom"/>
</dbReference>
<gene>
    <name evidence="3" type="ORF">CHS0354_003133</name>
</gene>
<evidence type="ECO:0008006" key="5">
    <source>
        <dbReference type="Google" id="ProtNLM"/>
    </source>
</evidence>
<dbReference type="Proteomes" id="UP001195483">
    <property type="component" value="Unassembled WGS sequence"/>
</dbReference>
<evidence type="ECO:0000259" key="1">
    <source>
        <dbReference type="Pfam" id="PF07287"/>
    </source>
</evidence>
<evidence type="ECO:0000259" key="2">
    <source>
        <dbReference type="Pfam" id="PF23544"/>
    </source>
</evidence>
<feature type="domain" description="Acyclic terpene utilisation N-terminal" evidence="1">
    <location>
        <begin position="45"/>
        <end position="490"/>
    </location>
</feature>
<dbReference type="AlphaFoldDB" id="A0AAE0VGS3"/>
<dbReference type="PANTHER" id="PTHR47708">
    <property type="match status" value="1"/>
</dbReference>
<dbReference type="PANTHER" id="PTHR47708:SF2">
    <property type="entry name" value="SI:CH73-132F6.5"/>
    <property type="match status" value="1"/>
</dbReference>